<dbReference type="EMBL" id="CM045770">
    <property type="protein sequence ID" value="KAI7990129.1"/>
    <property type="molecule type" value="Genomic_DNA"/>
</dbReference>
<gene>
    <name evidence="1" type="ORF">LOK49_LG12G00798</name>
</gene>
<organism evidence="1 2">
    <name type="scientific">Camellia lanceoleosa</name>
    <dbReference type="NCBI Taxonomy" id="1840588"/>
    <lineage>
        <taxon>Eukaryota</taxon>
        <taxon>Viridiplantae</taxon>
        <taxon>Streptophyta</taxon>
        <taxon>Embryophyta</taxon>
        <taxon>Tracheophyta</taxon>
        <taxon>Spermatophyta</taxon>
        <taxon>Magnoliopsida</taxon>
        <taxon>eudicotyledons</taxon>
        <taxon>Gunneridae</taxon>
        <taxon>Pentapetalae</taxon>
        <taxon>asterids</taxon>
        <taxon>Ericales</taxon>
        <taxon>Theaceae</taxon>
        <taxon>Camellia</taxon>
    </lineage>
</organism>
<comment type="caution">
    <text evidence="1">The sequence shown here is derived from an EMBL/GenBank/DDBJ whole genome shotgun (WGS) entry which is preliminary data.</text>
</comment>
<accession>A0ACC0FN40</accession>
<reference evidence="1 2" key="1">
    <citation type="journal article" date="2022" name="Plant J.">
        <title>Chromosome-level genome of Camellia lanceoleosa provides a valuable resource for understanding genome evolution and self-incompatibility.</title>
        <authorList>
            <person name="Gong W."/>
            <person name="Xiao S."/>
            <person name="Wang L."/>
            <person name="Liao Z."/>
            <person name="Chang Y."/>
            <person name="Mo W."/>
            <person name="Hu G."/>
            <person name="Li W."/>
            <person name="Zhao G."/>
            <person name="Zhu H."/>
            <person name="Hu X."/>
            <person name="Ji K."/>
            <person name="Xiang X."/>
            <person name="Song Q."/>
            <person name="Yuan D."/>
            <person name="Jin S."/>
            <person name="Zhang L."/>
        </authorList>
    </citation>
    <scope>NUCLEOTIDE SEQUENCE [LARGE SCALE GENOMIC DNA]</scope>
    <source>
        <strain evidence="1">SQ_2022a</strain>
    </source>
</reference>
<evidence type="ECO:0000313" key="1">
    <source>
        <dbReference type="EMBL" id="KAI7990129.1"/>
    </source>
</evidence>
<protein>
    <submittedName>
        <fullName evidence="1">Uncharacterized protein</fullName>
    </submittedName>
</protein>
<proteinExistence type="predicted"/>
<evidence type="ECO:0000313" key="2">
    <source>
        <dbReference type="Proteomes" id="UP001060215"/>
    </source>
</evidence>
<keyword evidence="2" id="KW-1185">Reference proteome</keyword>
<sequence length="111" mass="12103">MASSTRSSILSEQWFLMTAMSILGAFFGYIVYGAVMSTAAELLPRLLMVSPLLLVIAVHWLSSSRGLDIQMPGSEPDAIHRAGGSPWGIAFVLLFLFLLICYQPSLHGLVF</sequence>
<dbReference type="Proteomes" id="UP001060215">
    <property type="component" value="Chromosome 13"/>
</dbReference>
<name>A0ACC0FN40_9ERIC</name>